<evidence type="ECO:0000256" key="4">
    <source>
        <dbReference type="ARBA" id="ARBA00023163"/>
    </source>
</evidence>
<dbReference type="OrthoDB" id="9803470at2"/>
<dbReference type="Gene3D" id="1.10.10.10">
    <property type="entry name" value="Winged helix-like DNA-binding domain superfamily/Winged helix DNA-binding domain"/>
    <property type="match status" value="1"/>
</dbReference>
<dbReference type="InterPro" id="IPR007627">
    <property type="entry name" value="RNA_pol_sigma70_r2"/>
</dbReference>
<organism evidence="8 9">
    <name type="scientific">Acetobacter vaccinii</name>
    <dbReference type="NCBI Taxonomy" id="2592655"/>
    <lineage>
        <taxon>Bacteria</taxon>
        <taxon>Pseudomonadati</taxon>
        <taxon>Pseudomonadota</taxon>
        <taxon>Alphaproteobacteria</taxon>
        <taxon>Acetobacterales</taxon>
        <taxon>Acetobacteraceae</taxon>
        <taxon>Acetobacter</taxon>
    </lineage>
</organism>
<dbReference type="InterPro" id="IPR013249">
    <property type="entry name" value="RNA_pol_sigma70_r4_t2"/>
</dbReference>
<feature type="domain" description="RNA polymerase sigma-70 region 2" evidence="6">
    <location>
        <begin position="36"/>
        <end position="97"/>
    </location>
</feature>
<evidence type="ECO:0000256" key="2">
    <source>
        <dbReference type="ARBA" id="ARBA00023015"/>
    </source>
</evidence>
<dbReference type="Gene3D" id="1.10.1740.10">
    <property type="match status" value="1"/>
</dbReference>
<evidence type="ECO:0000313" key="8">
    <source>
        <dbReference type="EMBL" id="QEO18267.1"/>
    </source>
</evidence>
<dbReference type="KEGG" id="acek:FLP30_11545"/>
<dbReference type="SUPFAM" id="SSF88946">
    <property type="entry name" value="Sigma2 domain of RNA polymerase sigma factors"/>
    <property type="match status" value="1"/>
</dbReference>
<feature type="compositionally biased region" description="Polar residues" evidence="5">
    <location>
        <begin position="107"/>
        <end position="119"/>
    </location>
</feature>
<dbReference type="Pfam" id="PF08281">
    <property type="entry name" value="Sigma70_r4_2"/>
    <property type="match status" value="1"/>
</dbReference>
<evidence type="ECO:0000256" key="1">
    <source>
        <dbReference type="ARBA" id="ARBA00010641"/>
    </source>
</evidence>
<evidence type="ECO:0000256" key="5">
    <source>
        <dbReference type="SAM" id="MobiDB-lite"/>
    </source>
</evidence>
<evidence type="ECO:0000313" key="9">
    <source>
        <dbReference type="Proteomes" id="UP000324536"/>
    </source>
</evidence>
<dbReference type="PANTHER" id="PTHR43133:SF25">
    <property type="entry name" value="RNA POLYMERASE SIGMA FACTOR RFAY-RELATED"/>
    <property type="match status" value="1"/>
</dbReference>
<sequence>MARRRPKGVSTLTSAKQAILQPQHKPFRAELLAVVPSLRVFARCWTRDWALADDLVQETVLRALSAADSFQPGSSMRAWCFTILRNFFLEQARKKKRESEVLHHYSEQQPRQEQTETVTDNPHDLEKFLWRLSPLLREALVLIGAQEMTYAEASKICGVEVSTMKVRVSRARSALRKIMDEQNAPAS</sequence>
<dbReference type="InterPro" id="IPR039425">
    <property type="entry name" value="RNA_pol_sigma-70-like"/>
</dbReference>
<dbReference type="RefSeq" id="WP_149279929.1">
    <property type="nucleotide sequence ID" value="NZ_CP043506.1"/>
</dbReference>
<feature type="region of interest" description="Disordered" evidence="5">
    <location>
        <begin position="100"/>
        <end position="119"/>
    </location>
</feature>
<proteinExistence type="inferred from homology"/>
<name>A0A5C1YTB3_9PROT</name>
<dbReference type="InterPro" id="IPR014284">
    <property type="entry name" value="RNA_pol_sigma-70_dom"/>
</dbReference>
<evidence type="ECO:0000259" key="6">
    <source>
        <dbReference type="Pfam" id="PF04542"/>
    </source>
</evidence>
<dbReference type="InterPro" id="IPR013325">
    <property type="entry name" value="RNA_pol_sigma_r2"/>
</dbReference>
<dbReference type="GO" id="GO:0003677">
    <property type="term" value="F:DNA binding"/>
    <property type="evidence" value="ECO:0007669"/>
    <property type="project" value="InterPro"/>
</dbReference>
<keyword evidence="3" id="KW-0731">Sigma factor</keyword>
<dbReference type="NCBIfam" id="TIGR02937">
    <property type="entry name" value="sigma70-ECF"/>
    <property type="match status" value="1"/>
</dbReference>
<dbReference type="GO" id="GO:0016987">
    <property type="term" value="F:sigma factor activity"/>
    <property type="evidence" value="ECO:0007669"/>
    <property type="project" value="UniProtKB-KW"/>
</dbReference>
<reference evidence="8 9" key="1">
    <citation type="submission" date="2019-09" db="EMBL/GenBank/DDBJ databases">
        <title>Genome sequencing of strain KACC 21233.</title>
        <authorList>
            <person name="Heo J."/>
            <person name="Kim S.-J."/>
            <person name="Kim J.-S."/>
            <person name="Hong S.-B."/>
            <person name="Kwon S.-W."/>
        </authorList>
    </citation>
    <scope>NUCLEOTIDE SEQUENCE [LARGE SCALE GENOMIC DNA]</scope>
    <source>
        <strain evidence="8 9">KACC 21233</strain>
    </source>
</reference>
<protein>
    <submittedName>
        <fullName evidence="8">Sigma-70 family RNA polymerase sigma factor</fullName>
    </submittedName>
</protein>
<dbReference type="PANTHER" id="PTHR43133">
    <property type="entry name" value="RNA POLYMERASE ECF-TYPE SIGMA FACTO"/>
    <property type="match status" value="1"/>
</dbReference>
<comment type="similarity">
    <text evidence="1">Belongs to the sigma-70 factor family. ECF subfamily.</text>
</comment>
<evidence type="ECO:0000259" key="7">
    <source>
        <dbReference type="Pfam" id="PF08281"/>
    </source>
</evidence>
<dbReference type="InterPro" id="IPR036388">
    <property type="entry name" value="WH-like_DNA-bd_sf"/>
</dbReference>
<dbReference type="GO" id="GO:0006352">
    <property type="term" value="P:DNA-templated transcription initiation"/>
    <property type="evidence" value="ECO:0007669"/>
    <property type="project" value="InterPro"/>
</dbReference>
<dbReference type="Proteomes" id="UP000324536">
    <property type="component" value="Chromosome"/>
</dbReference>
<dbReference type="SUPFAM" id="SSF88659">
    <property type="entry name" value="Sigma3 and sigma4 domains of RNA polymerase sigma factors"/>
    <property type="match status" value="1"/>
</dbReference>
<accession>A0A5C1YTB3</accession>
<dbReference type="InterPro" id="IPR013324">
    <property type="entry name" value="RNA_pol_sigma_r3/r4-like"/>
</dbReference>
<keyword evidence="4" id="KW-0804">Transcription</keyword>
<dbReference type="Pfam" id="PF04542">
    <property type="entry name" value="Sigma70_r2"/>
    <property type="match status" value="1"/>
</dbReference>
<dbReference type="EMBL" id="CP043506">
    <property type="protein sequence ID" value="QEO18267.1"/>
    <property type="molecule type" value="Genomic_DNA"/>
</dbReference>
<evidence type="ECO:0000256" key="3">
    <source>
        <dbReference type="ARBA" id="ARBA00023082"/>
    </source>
</evidence>
<keyword evidence="9" id="KW-1185">Reference proteome</keyword>
<gene>
    <name evidence="8" type="ORF">FLP30_11545</name>
</gene>
<feature type="domain" description="RNA polymerase sigma factor 70 region 4 type 2" evidence="7">
    <location>
        <begin position="128"/>
        <end position="175"/>
    </location>
</feature>
<keyword evidence="2" id="KW-0805">Transcription regulation</keyword>
<dbReference type="AlphaFoldDB" id="A0A5C1YTB3"/>